<sequence>MSTQDSLSNKEIFDLLLQLLHAERAGAKVCMQSIQEAPSDEYRQILLDIHRDESNSCAGLLNSIKIIGATADHRVGDFAKKCLIISNFNDRLQYLNRGQQWVVRKIEDAITKIHINQVQSQLREMLDVHRDNVTRIDQFLEQRTPD</sequence>
<dbReference type="AlphaFoldDB" id="A0A2S4HE74"/>
<dbReference type="Proteomes" id="UP000237222">
    <property type="component" value="Unassembled WGS sequence"/>
</dbReference>
<feature type="domain" description="DUF6306" evidence="1">
    <location>
        <begin position="11"/>
        <end position="136"/>
    </location>
</feature>
<gene>
    <name evidence="2" type="ORF">C0068_12905</name>
</gene>
<dbReference type="RefSeq" id="WP_103684886.1">
    <property type="nucleotide sequence ID" value="NZ_PQGG01000030.1"/>
</dbReference>
<comment type="caution">
    <text evidence="2">The sequence shown here is derived from an EMBL/GenBank/DDBJ whole genome shotgun (WGS) entry which is preliminary data.</text>
</comment>
<reference evidence="2" key="1">
    <citation type="submission" date="2018-01" db="EMBL/GenBank/DDBJ databases">
        <authorList>
            <person name="Yu X.-D."/>
        </authorList>
    </citation>
    <scope>NUCLEOTIDE SEQUENCE</scope>
    <source>
        <strain evidence="2">ZX-21</strain>
    </source>
</reference>
<protein>
    <recommendedName>
        <fullName evidence="1">DUF6306 domain-containing protein</fullName>
    </recommendedName>
</protein>
<organism evidence="2 3">
    <name type="scientific">Zhongshania marina</name>
    <dbReference type="NCBI Taxonomy" id="2304603"/>
    <lineage>
        <taxon>Bacteria</taxon>
        <taxon>Pseudomonadati</taxon>
        <taxon>Pseudomonadota</taxon>
        <taxon>Gammaproteobacteria</taxon>
        <taxon>Cellvibrionales</taxon>
        <taxon>Spongiibacteraceae</taxon>
        <taxon>Zhongshania</taxon>
    </lineage>
</organism>
<dbReference type="EMBL" id="PQGG01000030">
    <property type="protein sequence ID" value="POP52270.1"/>
    <property type="molecule type" value="Genomic_DNA"/>
</dbReference>
<evidence type="ECO:0000313" key="2">
    <source>
        <dbReference type="EMBL" id="POP52270.1"/>
    </source>
</evidence>
<dbReference type="InterPro" id="IPR046273">
    <property type="entry name" value="DUF6306"/>
</dbReference>
<dbReference type="Pfam" id="PF19825">
    <property type="entry name" value="DUF6306"/>
    <property type="match status" value="1"/>
</dbReference>
<accession>A0A2S4HE74</accession>
<proteinExistence type="predicted"/>
<evidence type="ECO:0000259" key="1">
    <source>
        <dbReference type="Pfam" id="PF19825"/>
    </source>
</evidence>
<evidence type="ECO:0000313" key="3">
    <source>
        <dbReference type="Proteomes" id="UP000237222"/>
    </source>
</evidence>
<dbReference type="OrthoDB" id="9778912at2"/>
<name>A0A2S4HE74_9GAMM</name>